<evidence type="ECO:0000259" key="6">
    <source>
        <dbReference type="PROSITE" id="PS51084"/>
    </source>
</evidence>
<dbReference type="AlphaFoldDB" id="A0A478ED48"/>
<dbReference type="InterPro" id="IPR029055">
    <property type="entry name" value="Ntn_hydrolases_N"/>
</dbReference>
<evidence type="ECO:0000313" key="7">
    <source>
        <dbReference type="EMBL" id="GAM42525.1"/>
    </source>
</evidence>
<dbReference type="SUPFAM" id="SSF54197">
    <property type="entry name" value="HIT-like"/>
    <property type="match status" value="2"/>
</dbReference>
<dbReference type="InterPro" id="IPR006195">
    <property type="entry name" value="aa-tRNA-synth_II"/>
</dbReference>
<comment type="caution">
    <text evidence="4">Lacks conserved residue(s) required for the propagation of feature annotation.</text>
</comment>
<evidence type="ECO:0000256" key="2">
    <source>
        <dbReference type="ARBA" id="ARBA00022741"/>
    </source>
</evidence>
<dbReference type="EMBL" id="DF933840">
    <property type="protein sequence ID" value="GAM42525.1"/>
    <property type="molecule type" value="Genomic_DNA"/>
</dbReference>
<dbReference type="PROSITE" id="PS51084">
    <property type="entry name" value="HIT_2"/>
    <property type="match status" value="1"/>
</dbReference>
<evidence type="ECO:0008006" key="9">
    <source>
        <dbReference type="Google" id="ProtNLM"/>
    </source>
</evidence>
<dbReference type="InterPro" id="IPR000246">
    <property type="entry name" value="Peptidase_T2"/>
</dbReference>
<reference evidence="8" key="1">
    <citation type="journal article" date="2015" name="Genome Announc.">
        <title>Draft genome sequence of Talaromyces cellulolyticus strain Y-94, a source of lignocellulosic biomass-degrading enzymes.</title>
        <authorList>
            <person name="Fujii T."/>
            <person name="Koike H."/>
            <person name="Sawayama S."/>
            <person name="Yano S."/>
            <person name="Inoue H."/>
        </authorList>
    </citation>
    <scope>NUCLEOTIDE SEQUENCE [LARGE SCALE GENOMIC DNA]</scope>
    <source>
        <strain evidence="8">Y-94</strain>
    </source>
</reference>
<dbReference type="GO" id="GO:0016787">
    <property type="term" value="F:hydrolase activity"/>
    <property type="evidence" value="ECO:0007669"/>
    <property type="project" value="InterPro"/>
</dbReference>
<evidence type="ECO:0000256" key="1">
    <source>
        <dbReference type="ARBA" id="ARBA00022598"/>
    </source>
</evidence>
<dbReference type="InterPro" id="IPR011146">
    <property type="entry name" value="HIT-like"/>
</dbReference>
<sequence>MASIISSTTLTTTTKAQWHFVLHGGCSEICADADRQRETIENLQAVAESVTRALNQGATAKEAVVLAVAGLEDCPTFNAGHGAALNENGIHQLEAGLVDGASKTYGAVGLLETTKNPIRLANELLEHGPHTIMVGTAADDMAKKLGLETVPNSYFSTAFRKGLWERSKGNKIAGQREEGQEKWMGVWETLQSSEQASMLMTVSGAGDEILKHSVAAAVARYHADGYTLRDAARQALLPVSQAGASCAVLAIDANGESIVESNARHFPVAWGSSSSPSPKSVIHPTTIPVLQTHEIYHDDQLVIGHSRYPSTRGHTLAAFKTDVKSLFALTLDEFLRAMNTLRTINSALRKFYHVERCALITEGKDVLSIWPLHGLGRDWKPIMSGVKEYHKTFPGYVSSHDGPMMASEQLDDICSKIRSVSGLSEPLNYRFDGPDDDKNLFARIIRGELPQYRVWEDEEHVAFLTPFANADGFTVLVPRVHLSSDILSLEEQSYTKLMAAAHGMAGMLMKAFDTQQCGMIFEGFEIDYAHVKLIPIHSPADAPLDAVASFHETYQGYVSSLQGPICQNCPELVRTSQALRRNIRPPESVTPPRSWSNPDRHLLTVLQDPWYKRLFTIQDTLFHTSTDFFHKSHGYQYCLVPSTTDAVSSPMGLGSDSLPVSVSLLGQPTYLADSMQFALEYFLRIRDPVPGVYYVSTSFRGEDHDARHVNQFHHVECELRGSFAQGIKIAEGYILNLVARLLRDYEAIIQASTADGTGRLDHLTSLHDYAKSHGGGFPQITFDDALSLPTMQDGKDAITWRPVSESDLSKGRTLTPLGEKRLLEHFGGGPVWLTEMDHLSVPFYQAYTDPGHTKARCADLLLGKGEVLGLGERHVSAGEVWDALDLHRVPDKEKYRWYAGIRESKPLQTVGWGMGIERFLAWVFRHDDIRDMLIVPRLKGMSFAP</sequence>
<dbReference type="SUPFAM" id="SSF55681">
    <property type="entry name" value="Class II aaRS and biotin synthetases"/>
    <property type="match status" value="1"/>
</dbReference>
<evidence type="ECO:0000256" key="4">
    <source>
        <dbReference type="PROSITE-ProRule" id="PRU00464"/>
    </source>
</evidence>
<dbReference type="Gene3D" id="3.30.428.10">
    <property type="entry name" value="HIT-like"/>
    <property type="match status" value="2"/>
</dbReference>
<protein>
    <recommendedName>
        <fullName evidence="9">Aminoacyl-transfer RNA synthetases class-II family profile domain-containing protein</fullName>
    </recommendedName>
</protein>
<evidence type="ECO:0000259" key="5">
    <source>
        <dbReference type="PROSITE" id="PS50862"/>
    </source>
</evidence>
<dbReference type="GO" id="GO:0005737">
    <property type="term" value="C:cytoplasm"/>
    <property type="evidence" value="ECO:0007669"/>
    <property type="project" value="TreeGrafter"/>
</dbReference>
<proteinExistence type="predicted"/>
<gene>
    <name evidence="7" type="ORF">TCE0_044f16582</name>
</gene>
<accession>A0A478ED48</accession>
<keyword evidence="1" id="KW-0436">Ligase</keyword>
<dbReference type="Proteomes" id="UP000053095">
    <property type="component" value="Unassembled WGS sequence"/>
</dbReference>
<dbReference type="InterPro" id="IPR004364">
    <property type="entry name" value="Aa-tRNA-synt_II"/>
</dbReference>
<keyword evidence="2" id="KW-0547">Nucleotide-binding</keyword>
<feature type="domain" description="HIT" evidence="6">
    <location>
        <begin position="440"/>
        <end position="544"/>
    </location>
</feature>
<dbReference type="GO" id="GO:0005524">
    <property type="term" value="F:ATP binding"/>
    <property type="evidence" value="ECO:0007669"/>
    <property type="project" value="InterPro"/>
</dbReference>
<evidence type="ECO:0000313" key="8">
    <source>
        <dbReference type="Proteomes" id="UP000053095"/>
    </source>
</evidence>
<organism evidence="7 8">
    <name type="scientific">Talaromyces pinophilus</name>
    <name type="common">Penicillium pinophilum</name>
    <dbReference type="NCBI Taxonomy" id="128442"/>
    <lineage>
        <taxon>Eukaryota</taxon>
        <taxon>Fungi</taxon>
        <taxon>Dikarya</taxon>
        <taxon>Ascomycota</taxon>
        <taxon>Pezizomycotina</taxon>
        <taxon>Eurotiomycetes</taxon>
        <taxon>Eurotiomycetidae</taxon>
        <taxon>Eurotiales</taxon>
        <taxon>Trichocomaceae</taxon>
        <taxon>Talaromyces</taxon>
        <taxon>Talaromyces sect. Talaromyces</taxon>
    </lineage>
</organism>
<evidence type="ECO:0000256" key="3">
    <source>
        <dbReference type="ARBA" id="ARBA00022840"/>
    </source>
</evidence>
<keyword evidence="3" id="KW-0067">ATP-binding</keyword>
<feature type="domain" description="Aminoacyl-transfer RNA synthetases class-II family profile" evidence="5">
    <location>
        <begin position="615"/>
        <end position="936"/>
    </location>
</feature>
<dbReference type="Pfam" id="PF00152">
    <property type="entry name" value="tRNA-synt_2"/>
    <property type="match status" value="1"/>
</dbReference>
<dbReference type="GO" id="GO:0004812">
    <property type="term" value="F:aminoacyl-tRNA ligase activity"/>
    <property type="evidence" value="ECO:0007669"/>
    <property type="project" value="InterPro"/>
</dbReference>
<dbReference type="PANTHER" id="PTHR10188">
    <property type="entry name" value="L-ASPARAGINASE"/>
    <property type="match status" value="1"/>
</dbReference>
<dbReference type="InterPro" id="IPR036265">
    <property type="entry name" value="HIT-like_sf"/>
</dbReference>
<dbReference type="Gene3D" id="3.30.930.10">
    <property type="entry name" value="Bira Bifunctional Protein, Domain 2"/>
    <property type="match status" value="1"/>
</dbReference>
<keyword evidence="8" id="KW-1185">Reference proteome</keyword>
<dbReference type="Gene3D" id="3.60.20.30">
    <property type="entry name" value="(Glycosyl)asparaginase"/>
    <property type="match status" value="1"/>
</dbReference>
<dbReference type="InterPro" id="IPR045864">
    <property type="entry name" value="aa-tRNA-synth_II/BPL/LPL"/>
</dbReference>
<dbReference type="SUPFAM" id="SSF56235">
    <property type="entry name" value="N-terminal nucleophile aminohydrolases (Ntn hydrolases)"/>
    <property type="match status" value="1"/>
</dbReference>
<dbReference type="PANTHER" id="PTHR10188:SF43">
    <property type="entry name" value="ASPARAGINASE (EUROFUNG)"/>
    <property type="match status" value="1"/>
</dbReference>
<name>A0A478ED48_TALPI</name>
<dbReference type="GO" id="GO:0006418">
    <property type="term" value="P:tRNA aminoacylation for protein translation"/>
    <property type="evidence" value="ECO:0007669"/>
    <property type="project" value="InterPro"/>
</dbReference>
<dbReference type="Pfam" id="PF01112">
    <property type="entry name" value="Asparaginase_2"/>
    <property type="match status" value="1"/>
</dbReference>
<dbReference type="PROSITE" id="PS50862">
    <property type="entry name" value="AA_TRNA_LIGASE_II"/>
    <property type="match status" value="1"/>
</dbReference>